<accession>A0ABV8VH29</accession>
<evidence type="ECO:0000313" key="2">
    <source>
        <dbReference type="Proteomes" id="UP001595844"/>
    </source>
</evidence>
<dbReference type="EMBL" id="JBHSDL010000014">
    <property type="protein sequence ID" value="MFC4374648.1"/>
    <property type="molecule type" value="Genomic_DNA"/>
</dbReference>
<name>A0ABV8VH29_9NOCA</name>
<dbReference type="RefSeq" id="WP_378560042.1">
    <property type="nucleotide sequence ID" value="NZ_JBHSDL010000014.1"/>
</dbReference>
<reference evidence="2" key="1">
    <citation type="journal article" date="2019" name="Int. J. Syst. Evol. Microbiol.">
        <title>The Global Catalogue of Microorganisms (GCM) 10K type strain sequencing project: providing services to taxonomists for standard genome sequencing and annotation.</title>
        <authorList>
            <consortium name="The Broad Institute Genomics Platform"/>
            <consortium name="The Broad Institute Genome Sequencing Center for Infectious Disease"/>
            <person name="Wu L."/>
            <person name="Ma J."/>
        </authorList>
    </citation>
    <scope>NUCLEOTIDE SEQUENCE [LARGE SCALE GENOMIC DNA]</scope>
    <source>
        <strain evidence="2">IBRC-M 10490</strain>
    </source>
</reference>
<evidence type="ECO:0000313" key="1">
    <source>
        <dbReference type="EMBL" id="MFC4374648.1"/>
    </source>
</evidence>
<gene>
    <name evidence="1" type="ORF">ACFO5K_11120</name>
</gene>
<proteinExistence type="predicted"/>
<dbReference type="Proteomes" id="UP001595844">
    <property type="component" value="Unassembled WGS sequence"/>
</dbReference>
<comment type="caution">
    <text evidence="1">The sequence shown here is derived from an EMBL/GenBank/DDBJ whole genome shotgun (WGS) entry which is preliminary data.</text>
</comment>
<protein>
    <submittedName>
        <fullName evidence="1">Uncharacterized protein</fullName>
    </submittedName>
</protein>
<organism evidence="1 2">
    <name type="scientific">Nocardia halotolerans</name>
    <dbReference type="NCBI Taxonomy" id="1755878"/>
    <lineage>
        <taxon>Bacteria</taxon>
        <taxon>Bacillati</taxon>
        <taxon>Actinomycetota</taxon>
        <taxon>Actinomycetes</taxon>
        <taxon>Mycobacteriales</taxon>
        <taxon>Nocardiaceae</taxon>
        <taxon>Nocardia</taxon>
    </lineage>
</organism>
<sequence length="197" mass="21653">MRGTSFDRIEPHVKQTPLSADGLMPVRRPTARRPRLDRLSATGIGEFRTLFAEASPVTAADFARLDGDVAMRSFPAVGQRVLGALMARPTYFWVGKSFRHTTESVALGHNVFTALGGVRAMNFVATVGRSVVDGRPAVCLDYTTRPGVPESARGIYDELREIEPGLWLGPSYFRTRGRRLPMGWFALDASVPFDAVI</sequence>
<keyword evidence="2" id="KW-1185">Reference proteome</keyword>